<dbReference type="GO" id="GO:0004806">
    <property type="term" value="F:triacylglycerol lipase activity"/>
    <property type="evidence" value="ECO:0007669"/>
    <property type="project" value="TreeGrafter"/>
</dbReference>
<dbReference type="OrthoDB" id="8957634at2"/>
<dbReference type="AlphaFoldDB" id="A0A5C4VRF7"/>
<dbReference type="Pfam" id="PF08386">
    <property type="entry name" value="Abhydrolase_4"/>
    <property type="match status" value="1"/>
</dbReference>
<name>A0A5C4VRF7_9ACTN</name>
<reference evidence="3 4" key="1">
    <citation type="journal article" date="2016" name="Int. J. Syst. Evol. Microbiol.">
        <title>Nocardioides albidus sp. nov., an actinobacterium isolated from garden soil.</title>
        <authorList>
            <person name="Singh H."/>
            <person name="Du J."/>
            <person name="Trinh H."/>
            <person name="Won K."/>
            <person name="Yang J.E."/>
            <person name="Yin C."/>
            <person name="Kook M."/>
            <person name="Yi T.H."/>
        </authorList>
    </citation>
    <scope>NUCLEOTIDE SEQUENCE [LARGE SCALE GENOMIC DNA]</scope>
    <source>
        <strain evidence="3 4">CCTCC AB 2015297</strain>
    </source>
</reference>
<dbReference type="InterPro" id="IPR013595">
    <property type="entry name" value="Pept_S33_TAP-like_C"/>
</dbReference>
<dbReference type="InterPro" id="IPR029058">
    <property type="entry name" value="AB_hydrolase_fold"/>
</dbReference>
<dbReference type="InterPro" id="IPR050471">
    <property type="entry name" value="AB_hydrolase"/>
</dbReference>
<dbReference type="Pfam" id="PF00561">
    <property type="entry name" value="Abhydrolase_1"/>
    <property type="match status" value="1"/>
</dbReference>
<organism evidence="3 4">
    <name type="scientific">Nocardioides albidus</name>
    <dbReference type="NCBI Taxonomy" id="1517589"/>
    <lineage>
        <taxon>Bacteria</taxon>
        <taxon>Bacillati</taxon>
        <taxon>Actinomycetota</taxon>
        <taxon>Actinomycetes</taxon>
        <taxon>Propionibacteriales</taxon>
        <taxon>Nocardioidaceae</taxon>
        <taxon>Nocardioides</taxon>
    </lineage>
</organism>
<dbReference type="GO" id="GO:0046503">
    <property type="term" value="P:glycerolipid catabolic process"/>
    <property type="evidence" value="ECO:0007669"/>
    <property type="project" value="TreeGrafter"/>
</dbReference>
<gene>
    <name evidence="3" type="ORF">FHP29_14650</name>
</gene>
<keyword evidence="3" id="KW-0378">Hydrolase</keyword>
<dbReference type="Proteomes" id="UP000313231">
    <property type="component" value="Unassembled WGS sequence"/>
</dbReference>
<feature type="domain" description="Peptidase S33 tripeptidyl aminopeptidase-like C-terminal" evidence="2">
    <location>
        <begin position="227"/>
        <end position="269"/>
    </location>
</feature>
<evidence type="ECO:0000259" key="1">
    <source>
        <dbReference type="Pfam" id="PF00561"/>
    </source>
</evidence>
<dbReference type="InterPro" id="IPR000073">
    <property type="entry name" value="AB_hydrolase_1"/>
</dbReference>
<accession>A0A5C4VRF7</accession>
<dbReference type="PANTHER" id="PTHR43433:SF5">
    <property type="entry name" value="AB HYDROLASE-1 DOMAIN-CONTAINING PROTEIN"/>
    <property type="match status" value="1"/>
</dbReference>
<protein>
    <submittedName>
        <fullName evidence="3">Alpha/beta fold hydrolase</fullName>
    </submittedName>
</protein>
<evidence type="ECO:0000313" key="4">
    <source>
        <dbReference type="Proteomes" id="UP000313231"/>
    </source>
</evidence>
<dbReference type="Gene3D" id="3.40.50.1820">
    <property type="entry name" value="alpha/beta hydrolase"/>
    <property type="match status" value="1"/>
</dbReference>
<keyword evidence="4" id="KW-1185">Reference proteome</keyword>
<evidence type="ECO:0000259" key="2">
    <source>
        <dbReference type="Pfam" id="PF08386"/>
    </source>
</evidence>
<dbReference type="SUPFAM" id="SSF53474">
    <property type="entry name" value="alpha/beta-Hydrolases"/>
    <property type="match status" value="1"/>
</dbReference>
<evidence type="ECO:0000313" key="3">
    <source>
        <dbReference type="EMBL" id="TNM38482.1"/>
    </source>
</evidence>
<dbReference type="EMBL" id="VDMP01000025">
    <property type="protein sequence ID" value="TNM38482.1"/>
    <property type="molecule type" value="Genomic_DNA"/>
</dbReference>
<proteinExistence type="predicted"/>
<sequence>MRHARAGDLDLAYESFGDDSDPPLLLIMGLGTQMVAWDDEFCRLLAAEHLRVIRFDNRDIGLSSHLTALGVPDLEAAAEGKSFEPPYRLADMAGDVVGLLDALGLQAAHVVGASMGGMIAQELVIAHPSRVLSLTSIMSTPAPEIGVPTEAAMAALFTPPGTDLPSAVARAIKVQRVIGSPGYPLDEEALAARVKVAWERSEGDAEGVVRQMVCIMGSPDRRPGLSRTTVPTLVLHGEDDPLVTLEGGEATAEVVPGARLVVFAGMGHNLPVQLWPSIIAEISDHVRGVVV</sequence>
<comment type="caution">
    <text evidence="3">The sequence shown here is derived from an EMBL/GenBank/DDBJ whole genome shotgun (WGS) entry which is preliminary data.</text>
</comment>
<feature type="domain" description="AB hydrolase-1" evidence="1">
    <location>
        <begin position="22"/>
        <end position="146"/>
    </location>
</feature>
<dbReference type="PANTHER" id="PTHR43433">
    <property type="entry name" value="HYDROLASE, ALPHA/BETA FOLD FAMILY PROTEIN"/>
    <property type="match status" value="1"/>
</dbReference>